<protein>
    <recommendedName>
        <fullName evidence="4">DUF3857 domain-containing protein</fullName>
    </recommendedName>
</protein>
<feature type="signal peptide" evidence="1">
    <location>
        <begin position="1"/>
        <end position="22"/>
    </location>
</feature>
<dbReference type="KEGG" id="msea:METESE_22330"/>
<sequence>MPLSCRLRPAILCCLAALPAIADWPPIPPEVWALKARDLKGSTGALVLLDHLRVDNRFDTHHLRIRICSERGKDAVWLPPFPASLQTLEGRVVYPDGRELPLNGPQDLIRQTRIRFRTWEEKEHVLIPPGLTEDCLVDLRWQDLSSHREGRLDIKRPRLWTFSGPHPVAEVRLEIVRPASFTWTFTPDRTVVESRTDLPGFTVITLKDLPPEPPAPYSVAGARERPQLKVYPVLLPPSPSGRSLWDRLAVTYLQPAFKRPRTGARFDAFAQEACRDLPPGPQDRAVELALRMRERLRNFQAAGLGDAGDATLQELVGDVPAHDLERALERGGTSSQGTLLCFLELARRAGLQPHLVFGSDRDTRIFQESEPDLSQIERVLVRVQEAGKPDLFIDPAQPHLHPTLIDPAVQGSRVLEADPETWTVGTLTLPFQEAGRNWREDAYVVDLGAGEARFTLVSTFGGLAAYAAAAPFRHLEPREQGRELGASLEAEVPDLVVDRAEVQHGADVRQTLGLRVEGRIDAPAGRVWRLDPFPASQPALAIPQAWPRTREDLIVLPFAQVQRARCRLTLPEGTTCPDLPRIQRTNAWGSVTLGAALSGRDLTVDLEVRAERSAGGAELYTAFQAYLAWVQEAFETPLVLVRSAP</sequence>
<evidence type="ECO:0000313" key="2">
    <source>
        <dbReference type="EMBL" id="BDU77275.1"/>
    </source>
</evidence>
<reference evidence="2" key="1">
    <citation type="journal article" date="2023" name="Int. J. Syst. Evol. Microbiol.">
        <title>Mesoterricola silvestris gen. nov., sp. nov., Mesoterricola sediminis sp. nov., Geothrix oryzae sp. nov., Geothrix edaphica sp. nov., Geothrix rubra sp. nov., and Geothrix limicola sp. nov., six novel members of Acidobacteriota isolated from soils.</title>
        <authorList>
            <person name="Itoh H."/>
            <person name="Sugisawa Y."/>
            <person name="Mise K."/>
            <person name="Xu Z."/>
            <person name="Kuniyasu M."/>
            <person name="Ushijima N."/>
            <person name="Kawano K."/>
            <person name="Kobayashi E."/>
            <person name="Shiratori Y."/>
            <person name="Masuda Y."/>
            <person name="Senoo K."/>
        </authorList>
    </citation>
    <scope>NUCLEOTIDE SEQUENCE</scope>
    <source>
        <strain evidence="2">W786</strain>
    </source>
</reference>
<dbReference type="RefSeq" id="WP_316410221.1">
    <property type="nucleotide sequence ID" value="NZ_AP027081.1"/>
</dbReference>
<evidence type="ECO:0008006" key="4">
    <source>
        <dbReference type="Google" id="ProtNLM"/>
    </source>
</evidence>
<gene>
    <name evidence="2" type="ORF">METESE_22330</name>
</gene>
<name>A0AA48GX57_9BACT</name>
<evidence type="ECO:0000313" key="3">
    <source>
        <dbReference type="Proteomes" id="UP001228113"/>
    </source>
</evidence>
<evidence type="ECO:0000256" key="1">
    <source>
        <dbReference type="SAM" id="SignalP"/>
    </source>
</evidence>
<accession>A0AA48GX57</accession>
<dbReference type="EMBL" id="AP027081">
    <property type="protein sequence ID" value="BDU77275.1"/>
    <property type="molecule type" value="Genomic_DNA"/>
</dbReference>
<organism evidence="2 3">
    <name type="scientific">Mesoterricola sediminis</name>
    <dbReference type="NCBI Taxonomy" id="2927980"/>
    <lineage>
        <taxon>Bacteria</taxon>
        <taxon>Pseudomonadati</taxon>
        <taxon>Acidobacteriota</taxon>
        <taxon>Holophagae</taxon>
        <taxon>Holophagales</taxon>
        <taxon>Holophagaceae</taxon>
        <taxon>Mesoterricola</taxon>
    </lineage>
</organism>
<dbReference type="Proteomes" id="UP001228113">
    <property type="component" value="Chromosome"/>
</dbReference>
<feature type="chain" id="PRO_5041261542" description="DUF3857 domain-containing protein" evidence="1">
    <location>
        <begin position="23"/>
        <end position="645"/>
    </location>
</feature>
<dbReference type="Gene3D" id="2.60.40.3140">
    <property type="match status" value="1"/>
</dbReference>
<dbReference type="AlphaFoldDB" id="A0AA48GX57"/>
<keyword evidence="1" id="KW-0732">Signal</keyword>
<proteinExistence type="predicted"/>
<keyword evidence="3" id="KW-1185">Reference proteome</keyword>